<dbReference type="AlphaFoldDB" id="A0A7W7D1Y4"/>
<protein>
    <recommendedName>
        <fullName evidence="1">DUF397 domain-containing protein</fullName>
    </recommendedName>
</protein>
<evidence type="ECO:0000313" key="2">
    <source>
        <dbReference type="EMBL" id="MBB4698773.1"/>
    </source>
</evidence>
<comment type="caution">
    <text evidence="2">The sequence shown here is derived from an EMBL/GenBank/DDBJ whole genome shotgun (WGS) entry which is preliminary data.</text>
</comment>
<dbReference type="RefSeq" id="WP_307784666.1">
    <property type="nucleotide sequence ID" value="NZ_BOOV01000042.1"/>
</dbReference>
<evidence type="ECO:0000313" key="3">
    <source>
        <dbReference type="Proteomes" id="UP000542210"/>
    </source>
</evidence>
<proteinExistence type="predicted"/>
<evidence type="ECO:0000259" key="1">
    <source>
        <dbReference type="Pfam" id="PF04149"/>
    </source>
</evidence>
<name>A0A7W7D1Y4_9ACTN</name>
<gene>
    <name evidence="2" type="ORF">BJ982_000317</name>
</gene>
<dbReference type="Pfam" id="PF04149">
    <property type="entry name" value="DUF397"/>
    <property type="match status" value="1"/>
</dbReference>
<keyword evidence="3" id="KW-1185">Reference proteome</keyword>
<reference evidence="2 3" key="1">
    <citation type="submission" date="2020-08" db="EMBL/GenBank/DDBJ databases">
        <title>Sequencing the genomes of 1000 actinobacteria strains.</title>
        <authorList>
            <person name="Klenk H.-P."/>
        </authorList>
    </citation>
    <scope>NUCLEOTIDE SEQUENCE [LARGE SCALE GENOMIC DNA]</scope>
    <source>
        <strain evidence="2 3">DSM 45784</strain>
    </source>
</reference>
<accession>A0A7W7D1Y4</accession>
<dbReference type="EMBL" id="JACHND010000001">
    <property type="protein sequence ID" value="MBB4698773.1"/>
    <property type="molecule type" value="Genomic_DNA"/>
</dbReference>
<dbReference type="InterPro" id="IPR007278">
    <property type="entry name" value="DUF397"/>
</dbReference>
<sequence length="73" mass="7854">MNDREMDHYTCDLASLGWRKPAASAAENDCVEVANLSGGAKAVRDSKNPDGGVLCFTASEWDVFHQGILLGQL</sequence>
<feature type="domain" description="DUF397" evidence="1">
    <location>
        <begin position="17"/>
        <end position="67"/>
    </location>
</feature>
<dbReference type="Proteomes" id="UP000542210">
    <property type="component" value="Unassembled WGS sequence"/>
</dbReference>
<organism evidence="2 3">
    <name type="scientific">Sphaerisporangium siamense</name>
    <dbReference type="NCBI Taxonomy" id="795645"/>
    <lineage>
        <taxon>Bacteria</taxon>
        <taxon>Bacillati</taxon>
        <taxon>Actinomycetota</taxon>
        <taxon>Actinomycetes</taxon>
        <taxon>Streptosporangiales</taxon>
        <taxon>Streptosporangiaceae</taxon>
        <taxon>Sphaerisporangium</taxon>
    </lineage>
</organism>